<dbReference type="SFLD" id="SFLDS00001">
    <property type="entry name" value="Enolase"/>
    <property type="match status" value="1"/>
</dbReference>
<dbReference type="PANTHER" id="PTHR48073:SF2">
    <property type="entry name" value="O-SUCCINYLBENZOATE SYNTHASE"/>
    <property type="match status" value="1"/>
</dbReference>
<evidence type="ECO:0000256" key="3">
    <source>
        <dbReference type="ARBA" id="ARBA00004675"/>
    </source>
</evidence>
<dbReference type="EMBL" id="JAAGWY010000001">
    <property type="protein sequence ID" value="NEN05336.1"/>
    <property type="molecule type" value="Genomic_DNA"/>
</dbReference>
<dbReference type="Gene3D" id="3.20.20.120">
    <property type="entry name" value="Enolase-like C-terminal domain"/>
    <property type="match status" value="1"/>
</dbReference>
<dbReference type="SFLD" id="SFLDF00007">
    <property type="entry name" value="methylaspartate_ammonia-lyase"/>
    <property type="match status" value="1"/>
</dbReference>
<dbReference type="InterPro" id="IPR022662">
    <property type="entry name" value="MeAsp_NH4-lyase_C"/>
</dbReference>
<feature type="domain" description="Methylaspartate ammonia-lyase N-terminal" evidence="13">
    <location>
        <begin position="3"/>
        <end position="159"/>
    </location>
</feature>
<organism evidence="15 16">
    <name type="scientific">Leifsonia tongyongensis</name>
    <dbReference type="NCBI Taxonomy" id="1268043"/>
    <lineage>
        <taxon>Bacteria</taxon>
        <taxon>Bacillati</taxon>
        <taxon>Actinomycetota</taxon>
        <taxon>Actinomycetes</taxon>
        <taxon>Micrococcales</taxon>
        <taxon>Microbacteriaceae</taxon>
        <taxon>Leifsonia</taxon>
    </lineage>
</organism>
<dbReference type="SUPFAM" id="SSF51604">
    <property type="entry name" value="Enolase C-terminal domain-like"/>
    <property type="match status" value="1"/>
</dbReference>
<evidence type="ECO:0000256" key="1">
    <source>
        <dbReference type="ARBA" id="ARBA00000789"/>
    </source>
</evidence>
<dbReference type="GO" id="GO:0050096">
    <property type="term" value="F:methylaspartate ammonia-lyase activity"/>
    <property type="evidence" value="ECO:0007669"/>
    <property type="project" value="UniProtKB-EC"/>
</dbReference>
<evidence type="ECO:0000259" key="13">
    <source>
        <dbReference type="Pfam" id="PF05034"/>
    </source>
</evidence>
<dbReference type="NCBIfam" id="TIGR01502">
    <property type="entry name" value="B_methylAsp_ase"/>
    <property type="match status" value="1"/>
</dbReference>
<dbReference type="Pfam" id="PF05034">
    <property type="entry name" value="MAAL_N"/>
    <property type="match status" value="1"/>
</dbReference>
<evidence type="ECO:0000256" key="8">
    <source>
        <dbReference type="ARBA" id="ARBA00022842"/>
    </source>
</evidence>
<protein>
    <recommendedName>
        <fullName evidence="6">methylaspartate ammonia-lyase</fullName>
        <ecNumber evidence="6">4.3.1.2</ecNumber>
    </recommendedName>
</protein>
<dbReference type="Gene3D" id="3.30.390.10">
    <property type="entry name" value="Enolase-like, N-terminal domain"/>
    <property type="match status" value="1"/>
</dbReference>
<dbReference type="InterPro" id="IPR022665">
    <property type="entry name" value="MeAsp_NH4-lyase_N"/>
</dbReference>
<dbReference type="PANTHER" id="PTHR48073">
    <property type="entry name" value="O-SUCCINYLBENZOATE SYNTHASE-RELATED"/>
    <property type="match status" value="1"/>
</dbReference>
<evidence type="ECO:0000256" key="7">
    <source>
        <dbReference type="ARBA" id="ARBA00022723"/>
    </source>
</evidence>
<comment type="cofactor">
    <cofactor evidence="2 12">
        <name>Mg(2+)</name>
        <dbReference type="ChEBI" id="CHEBI:18420"/>
    </cofactor>
</comment>
<dbReference type="UniPathway" id="UPA00561">
    <property type="reaction ID" value="UER00618"/>
</dbReference>
<evidence type="ECO:0000256" key="2">
    <source>
        <dbReference type="ARBA" id="ARBA00001946"/>
    </source>
</evidence>
<comment type="caution">
    <text evidence="15">The sequence shown here is derived from an EMBL/GenBank/DDBJ whole genome shotgun (WGS) entry which is preliminary data.</text>
</comment>
<comment type="subunit">
    <text evidence="5">Homodimer.</text>
</comment>
<evidence type="ECO:0000256" key="6">
    <source>
        <dbReference type="ARBA" id="ARBA00012993"/>
    </source>
</evidence>
<comment type="pathway">
    <text evidence="3">Amino-acid degradation; L-glutamate degradation via mesaconate pathway; acetate and pyruvate from L-glutamate: step 2/4.</text>
</comment>
<dbReference type="AlphaFoldDB" id="A0A6L9XVL1"/>
<evidence type="ECO:0000256" key="10">
    <source>
        <dbReference type="PIRSR" id="PIRSR017107-1"/>
    </source>
</evidence>
<dbReference type="Proteomes" id="UP000474967">
    <property type="component" value="Unassembled WGS sequence"/>
</dbReference>
<keyword evidence="8 12" id="KW-0460">Magnesium</keyword>
<feature type="domain" description="Methylaspartate ammonia-lyase C-terminal" evidence="14">
    <location>
        <begin position="167"/>
        <end position="410"/>
    </location>
</feature>
<evidence type="ECO:0000259" key="14">
    <source>
        <dbReference type="Pfam" id="PF07476"/>
    </source>
</evidence>
<dbReference type="SFLD" id="SFLDG00151">
    <property type="entry name" value="methylaspartate_ammonia-lyase"/>
    <property type="match status" value="1"/>
</dbReference>
<dbReference type="EC" id="4.3.1.2" evidence="6"/>
<feature type="binding site" evidence="12">
    <location>
        <position position="308"/>
    </location>
    <ligand>
        <name>Mg(2+)</name>
        <dbReference type="ChEBI" id="CHEBI:18420"/>
    </ligand>
</feature>
<dbReference type="GO" id="GO:0019553">
    <property type="term" value="P:L-glutamate catabolic process via L-citramalate"/>
    <property type="evidence" value="ECO:0007669"/>
    <property type="project" value="UniProtKB-UniPathway"/>
</dbReference>
<keyword evidence="7 12" id="KW-0479">Metal-binding</keyword>
<evidence type="ECO:0000256" key="4">
    <source>
        <dbReference type="ARBA" id="ARBA00009954"/>
    </source>
</evidence>
<dbReference type="SUPFAM" id="SSF54826">
    <property type="entry name" value="Enolase N-terminal domain-like"/>
    <property type="match status" value="1"/>
</dbReference>
<evidence type="ECO:0000256" key="12">
    <source>
        <dbReference type="PIRSR" id="PIRSR017107-4"/>
    </source>
</evidence>
<accession>A0A6L9XVL1</accession>
<reference evidence="15 16" key="1">
    <citation type="journal article" date="2014" name="J. Microbiol.">
        <title>Diaminobutyricibacter tongyongensis gen. nov., sp. nov. and Homoserinibacter gongjuensis gen. nov., sp. nov. belong to the family Microbacteriaceae.</title>
        <authorList>
            <person name="Kim S.J."/>
            <person name="Ahn J.H."/>
            <person name="Weon H.Y."/>
            <person name="Hamada M."/>
            <person name="Suzuki K."/>
            <person name="Kwon S.W."/>
        </authorList>
    </citation>
    <scope>NUCLEOTIDE SEQUENCE [LARGE SCALE GENOMIC DNA]</scope>
    <source>
        <strain evidence="15 16">NBRC 108724</strain>
    </source>
</reference>
<proteinExistence type="inferred from homology"/>
<comment type="similarity">
    <text evidence="4">Belongs to the methylaspartate ammonia-lyase family.</text>
</comment>
<feature type="binding site" evidence="12">
    <location>
        <position position="274"/>
    </location>
    <ligand>
        <name>Mg(2+)</name>
        <dbReference type="ChEBI" id="CHEBI:18420"/>
    </ligand>
</feature>
<evidence type="ECO:0000256" key="11">
    <source>
        <dbReference type="PIRSR" id="PIRSR017107-3"/>
    </source>
</evidence>
<gene>
    <name evidence="15" type="ORF">G3T36_05575</name>
</gene>
<evidence type="ECO:0000256" key="5">
    <source>
        <dbReference type="ARBA" id="ARBA00011738"/>
    </source>
</evidence>
<evidence type="ECO:0000313" key="16">
    <source>
        <dbReference type="Proteomes" id="UP000474967"/>
    </source>
</evidence>
<evidence type="ECO:0000256" key="9">
    <source>
        <dbReference type="ARBA" id="ARBA00023239"/>
    </source>
</evidence>
<keyword evidence="16" id="KW-1185">Reference proteome</keyword>
<dbReference type="PIRSF" id="PIRSF017107">
    <property type="entry name" value="MAL"/>
    <property type="match status" value="1"/>
</dbReference>
<name>A0A6L9XVL1_9MICO</name>
<feature type="site" description="Transition state stabilizer" evidence="11">
    <location>
        <position position="195"/>
    </location>
</feature>
<dbReference type="RefSeq" id="WP_163288562.1">
    <property type="nucleotide sequence ID" value="NZ_JAAGWY010000001.1"/>
</dbReference>
<sequence length="425" mass="45520">MKRIADVITVPVRTGFYADDQSAIRAGAKRDGFRYIGEPLTPGFISIRQPGEALSVLMVLDDGQVVHGDCASVQYSGAGGRDPVFSAERAAADIAEFVTPLLLGRALDSFRELTAEIDAVRTERGILHTAIRYGVSQAILGAVAAARGVTMAEVVQQEYATDAPLLPVPIYAQTGDDRYLNADKMILKGVDVLPHALINTVEEKLGARGEVLEGYLRWLVARIDELRPSADYRPRIHIDTYGTIGLAFGGEVGAVADYLAGLARICAPYELAVEHPIDAGSRTAQIERYVELRKQLRSRGASVRIAVDEWCNTIDDIRLFVEAGAADIIHVKTPDLGGVNDTIEALLLVRSAGLEAYCGGTCNETERSAQVSAHIAMACGASQVLAKPGMGVDEGLMIVGNEMARTAALVNARSLSAETTRNTSR</sequence>
<dbReference type="Pfam" id="PF07476">
    <property type="entry name" value="MAAL_C"/>
    <property type="match status" value="1"/>
</dbReference>
<feature type="active site" description="Proton acceptor" evidence="10">
    <location>
        <position position="332"/>
    </location>
</feature>
<dbReference type="GO" id="GO:0046872">
    <property type="term" value="F:metal ion binding"/>
    <property type="evidence" value="ECO:0007669"/>
    <property type="project" value="UniProtKB-KW"/>
</dbReference>
<dbReference type="InterPro" id="IPR029017">
    <property type="entry name" value="Enolase-like_N"/>
</dbReference>
<keyword evidence="9 15" id="KW-0456">Lyase</keyword>
<feature type="binding site" evidence="12">
    <location>
        <position position="239"/>
    </location>
    <ligand>
        <name>Mg(2+)</name>
        <dbReference type="ChEBI" id="CHEBI:18420"/>
    </ligand>
</feature>
<dbReference type="InterPro" id="IPR006395">
    <property type="entry name" value="Me_Asp_am_lyase"/>
</dbReference>
<evidence type="ECO:0000313" key="15">
    <source>
        <dbReference type="EMBL" id="NEN05336.1"/>
    </source>
</evidence>
<comment type="catalytic activity">
    <reaction evidence="1">
        <text>(2S,3S)-3-methyl-L-aspartate = mesaconate + NH4(+)</text>
        <dbReference type="Rhea" id="RHEA:12829"/>
        <dbReference type="ChEBI" id="CHEBI:28938"/>
        <dbReference type="ChEBI" id="CHEBI:36986"/>
        <dbReference type="ChEBI" id="CHEBI:58724"/>
        <dbReference type="EC" id="4.3.1.2"/>
    </reaction>
</comment>
<dbReference type="InterPro" id="IPR036849">
    <property type="entry name" value="Enolase-like_C_sf"/>
</dbReference>